<evidence type="ECO:0000256" key="6">
    <source>
        <dbReference type="ARBA" id="ARBA00022824"/>
    </source>
</evidence>
<evidence type="ECO:0000256" key="7">
    <source>
        <dbReference type="ARBA" id="ARBA00022827"/>
    </source>
</evidence>
<evidence type="ECO:0000256" key="4">
    <source>
        <dbReference type="ARBA" id="ARBA00022630"/>
    </source>
</evidence>
<evidence type="ECO:0000256" key="19">
    <source>
        <dbReference type="RuleBase" id="RU361177"/>
    </source>
</evidence>
<keyword evidence="22" id="KW-1185">Reference proteome</keyword>
<comment type="catalytic activity">
    <reaction evidence="14">
        <text>hypotaurine + NADH + O2 + H(+) = taurine + NAD(+) + H2O</text>
        <dbReference type="Rhea" id="RHEA:74111"/>
        <dbReference type="ChEBI" id="CHEBI:15377"/>
        <dbReference type="ChEBI" id="CHEBI:15378"/>
        <dbReference type="ChEBI" id="CHEBI:15379"/>
        <dbReference type="ChEBI" id="CHEBI:57540"/>
        <dbReference type="ChEBI" id="CHEBI:57853"/>
        <dbReference type="ChEBI" id="CHEBI:57945"/>
        <dbReference type="ChEBI" id="CHEBI:507393"/>
        <dbReference type="EC" id="1.14.13.8"/>
    </reaction>
    <physiologicalReaction direction="left-to-right" evidence="14">
        <dbReference type="Rhea" id="RHEA:74112"/>
    </physiologicalReaction>
</comment>
<reference evidence="21" key="2">
    <citation type="journal article" date="2021" name="Genome Biol. Evol.">
        <title>Developing a high-quality reference genome for a parasitic bivalve with doubly uniparental inheritance (Bivalvia: Unionida).</title>
        <authorList>
            <person name="Smith C.H."/>
        </authorList>
    </citation>
    <scope>NUCLEOTIDE SEQUENCE</scope>
    <source>
        <strain evidence="21">CHS0354</strain>
        <tissue evidence="21">Mantle</tissue>
    </source>
</reference>
<evidence type="ECO:0000256" key="13">
    <source>
        <dbReference type="ARBA" id="ARBA00045957"/>
    </source>
</evidence>
<evidence type="ECO:0000256" key="16">
    <source>
        <dbReference type="ARBA" id="ARBA00048088"/>
    </source>
</evidence>
<organism evidence="21 22">
    <name type="scientific">Potamilus streckersoni</name>
    <dbReference type="NCBI Taxonomy" id="2493646"/>
    <lineage>
        <taxon>Eukaryota</taxon>
        <taxon>Metazoa</taxon>
        <taxon>Spiralia</taxon>
        <taxon>Lophotrochozoa</taxon>
        <taxon>Mollusca</taxon>
        <taxon>Bivalvia</taxon>
        <taxon>Autobranchia</taxon>
        <taxon>Heteroconchia</taxon>
        <taxon>Palaeoheterodonta</taxon>
        <taxon>Unionida</taxon>
        <taxon>Unionoidea</taxon>
        <taxon>Unionidae</taxon>
        <taxon>Ambleminae</taxon>
        <taxon>Lampsilini</taxon>
        <taxon>Potamilus</taxon>
    </lineage>
</organism>
<dbReference type="PIRSF" id="PIRSF000332">
    <property type="entry name" value="FMO"/>
    <property type="match status" value="1"/>
</dbReference>
<dbReference type="Gene3D" id="3.50.50.60">
    <property type="entry name" value="FAD/NAD(P)-binding domain"/>
    <property type="match status" value="1"/>
</dbReference>
<protein>
    <recommendedName>
        <fullName evidence="19">Flavin-containing monooxygenase</fullName>
        <ecNumber evidence="19">1.-.-.-</ecNumber>
    </recommendedName>
</protein>
<evidence type="ECO:0000256" key="1">
    <source>
        <dbReference type="ARBA" id="ARBA00001974"/>
    </source>
</evidence>
<dbReference type="Pfam" id="PF00743">
    <property type="entry name" value="FMO-like"/>
    <property type="match status" value="1"/>
</dbReference>
<evidence type="ECO:0000256" key="9">
    <source>
        <dbReference type="ARBA" id="ARBA00022989"/>
    </source>
</evidence>
<comment type="similarity">
    <text evidence="3 18 19">Belongs to the FMO family.</text>
</comment>
<dbReference type="EC" id="1.-.-.-" evidence="19"/>
<keyword evidence="12 18" id="KW-0472">Membrane</keyword>
<evidence type="ECO:0000313" key="21">
    <source>
        <dbReference type="EMBL" id="KAK3594326.1"/>
    </source>
</evidence>
<comment type="catalytic activity">
    <reaction evidence="16">
        <text>trimethylamine + NADPH + O2 = trimethylamine N-oxide + NADP(+) + H2O</text>
        <dbReference type="Rhea" id="RHEA:31979"/>
        <dbReference type="ChEBI" id="CHEBI:15377"/>
        <dbReference type="ChEBI" id="CHEBI:15379"/>
        <dbReference type="ChEBI" id="CHEBI:15724"/>
        <dbReference type="ChEBI" id="CHEBI:57783"/>
        <dbReference type="ChEBI" id="CHEBI:58349"/>
        <dbReference type="ChEBI" id="CHEBI:58389"/>
        <dbReference type="EC" id="1.14.13.148"/>
    </reaction>
    <physiologicalReaction direction="left-to-right" evidence="16">
        <dbReference type="Rhea" id="RHEA:31980"/>
    </physiologicalReaction>
</comment>
<keyword evidence="7 18" id="KW-0274">FAD</keyword>
<evidence type="ECO:0000256" key="8">
    <source>
        <dbReference type="ARBA" id="ARBA00022857"/>
    </source>
</evidence>
<dbReference type="InterPro" id="IPR000960">
    <property type="entry name" value="Flavin_mOase"/>
</dbReference>
<accession>A0AAE0SM98</accession>
<dbReference type="GO" id="GO:0034899">
    <property type="term" value="F:trimethylamine monooxygenase activity"/>
    <property type="evidence" value="ECO:0007669"/>
    <property type="project" value="UniProtKB-EC"/>
</dbReference>
<evidence type="ECO:0000256" key="2">
    <source>
        <dbReference type="ARBA" id="ARBA00004389"/>
    </source>
</evidence>
<comment type="catalytic activity">
    <reaction evidence="17">
        <text>N,N-dimethylaniline + NADPH + O2 + H(+) = N,N-dimethylaniline N-oxide + NADP(+) + H2O</text>
        <dbReference type="Rhea" id="RHEA:24468"/>
        <dbReference type="ChEBI" id="CHEBI:15377"/>
        <dbReference type="ChEBI" id="CHEBI:15378"/>
        <dbReference type="ChEBI" id="CHEBI:15379"/>
        <dbReference type="ChEBI" id="CHEBI:16269"/>
        <dbReference type="ChEBI" id="CHEBI:17735"/>
        <dbReference type="ChEBI" id="CHEBI:57783"/>
        <dbReference type="ChEBI" id="CHEBI:58349"/>
        <dbReference type="EC" id="1.14.13.8"/>
    </reaction>
    <physiologicalReaction direction="left-to-right" evidence="17">
        <dbReference type="Rhea" id="RHEA:24469"/>
    </physiologicalReaction>
</comment>
<dbReference type="Proteomes" id="UP001195483">
    <property type="component" value="Unassembled WGS sequence"/>
</dbReference>
<evidence type="ECO:0000313" key="22">
    <source>
        <dbReference type="Proteomes" id="UP001195483"/>
    </source>
</evidence>
<keyword evidence="11 18" id="KW-0503">Monooxygenase</keyword>
<evidence type="ECO:0000256" key="18">
    <source>
        <dbReference type="PIRNR" id="PIRNR000332"/>
    </source>
</evidence>
<dbReference type="PRINTS" id="PR00370">
    <property type="entry name" value="FMOXYGENASE"/>
</dbReference>
<dbReference type="GO" id="GO:0004499">
    <property type="term" value="F:N,N-dimethylaniline monooxygenase activity"/>
    <property type="evidence" value="ECO:0007669"/>
    <property type="project" value="UniProtKB-UniRule"/>
</dbReference>
<dbReference type="AlphaFoldDB" id="A0AAE0SM98"/>
<keyword evidence="6 18" id="KW-0256">Endoplasmic reticulum</keyword>
<name>A0AAE0SM98_9BIVA</name>
<dbReference type="InterPro" id="IPR020946">
    <property type="entry name" value="Flavin_mOase-like"/>
</dbReference>
<comment type="catalytic activity">
    <reaction evidence="15">
        <text>hypotaurine + NADPH + O2 + H(+) = taurine + NADP(+) + H2O</text>
        <dbReference type="Rhea" id="RHEA:69819"/>
        <dbReference type="ChEBI" id="CHEBI:15377"/>
        <dbReference type="ChEBI" id="CHEBI:15378"/>
        <dbReference type="ChEBI" id="CHEBI:15379"/>
        <dbReference type="ChEBI" id="CHEBI:57783"/>
        <dbReference type="ChEBI" id="CHEBI:57853"/>
        <dbReference type="ChEBI" id="CHEBI:58349"/>
        <dbReference type="ChEBI" id="CHEBI:507393"/>
        <dbReference type="EC" id="1.14.13.8"/>
    </reaction>
    <physiologicalReaction direction="left-to-right" evidence="15">
        <dbReference type="Rhea" id="RHEA:69820"/>
    </physiologicalReaction>
</comment>
<keyword evidence="4 18" id="KW-0285">Flavoprotein</keyword>
<dbReference type="GO" id="GO:0050660">
    <property type="term" value="F:flavin adenine dinucleotide binding"/>
    <property type="evidence" value="ECO:0007669"/>
    <property type="project" value="InterPro"/>
</dbReference>
<dbReference type="FunFam" id="3.50.50.60:FF:000159">
    <property type="entry name" value="Dimethylaniline monooxygenase [N-oxide-forming]"/>
    <property type="match status" value="1"/>
</dbReference>
<evidence type="ECO:0000256" key="14">
    <source>
        <dbReference type="ARBA" id="ARBA00047338"/>
    </source>
</evidence>
<evidence type="ECO:0000256" key="10">
    <source>
        <dbReference type="ARBA" id="ARBA00023002"/>
    </source>
</evidence>
<dbReference type="GO" id="GO:0050661">
    <property type="term" value="F:NADP binding"/>
    <property type="evidence" value="ECO:0007669"/>
    <property type="project" value="InterPro"/>
</dbReference>
<feature type="transmembrane region" description="Helical" evidence="20">
    <location>
        <begin position="514"/>
        <end position="532"/>
    </location>
</feature>
<gene>
    <name evidence="21" type="ORF">CHS0354_024262</name>
</gene>
<comment type="function">
    <text evidence="13">Broad spectrum monooxygenase that catalyzes the oxygenation of a wide variety of nitrogen- and sulfur-containing compounds including xenobiotics. Catalyzes the S-oxygenation of hypotaurine to produce taurine, an organic osmolyte involved in cell volume regulation as well as a variety of cytoprotective and developmental processes. In vitro, catalyzes the N-oxygenation of trimethylamine (TMA) to produce trimethylamine N-oxide (TMAO) and could therefore participate to the detoxification of this compound that is generated by the action of gut microbiota from dietary precursors such as choline, choline containing compounds, betaine or L-carnitine.</text>
</comment>
<keyword evidence="10 18" id="KW-0560">Oxidoreductase</keyword>
<evidence type="ECO:0000256" key="17">
    <source>
        <dbReference type="ARBA" id="ARBA00049443"/>
    </source>
</evidence>
<sequence length="533" mass="59989">MARRCCVIGAGVSGLAALKECLDSGLDPVCFDMDADLGGLWNAGDKPKAGFPFLYKSCVTNTSKTFTCFSDFPIPKEYPNFMRCSHFKAYLDSYAVKFKLRNYIRFKTKIIGVKRADDFLSSGRWKVTSKHLETGHVTEETFDYVMICNGHYYEPMSPHLPGLQEFTGKTIHSHDYIDFHGYEGKKVLVVGFGNSAGDIACELSQHAQHVCISTRRGGYCVPRAGDYGVPYDYISLAGFTQYIPSSYLLPLVLKKINNRYDHTKYSIAPNAPFSPGTIIVNDDLPNKILIGAVSMKGEIKNFTKDGVVFEDGTKELFEAVVFATGYHFSFPFLEDSVITMDTHFPSLYEIVFPADLEPCTLAVIGLTQPNGPLIPVVELQSRWACRVFRDYCQLPSVHERKKEIAERKNAVIKLFYDSPRHANRINLLYYCDKIAGYIGCRANLWKVFREDIKIWKLLVFGPAGPARWRLQGPGKWDGAVQEIKSTEEKMLFPLKTRVAGIGERDGLYAPWIRVVYKLLAIVFLIVAVILVIG</sequence>
<comment type="cofactor">
    <cofactor evidence="1 18 19">
        <name>FAD</name>
        <dbReference type="ChEBI" id="CHEBI:57692"/>
    </cofactor>
</comment>
<comment type="caution">
    <text evidence="21">The sequence shown here is derived from an EMBL/GenBank/DDBJ whole genome shotgun (WGS) entry which is preliminary data.</text>
</comment>
<dbReference type="InterPro" id="IPR036188">
    <property type="entry name" value="FAD/NAD-bd_sf"/>
</dbReference>
<keyword evidence="8 18" id="KW-0521">NADP</keyword>
<evidence type="ECO:0000256" key="5">
    <source>
        <dbReference type="ARBA" id="ARBA00022692"/>
    </source>
</evidence>
<dbReference type="SUPFAM" id="SSF51905">
    <property type="entry name" value="FAD/NAD(P)-binding domain"/>
    <property type="match status" value="2"/>
</dbReference>
<keyword evidence="5 20" id="KW-0812">Transmembrane</keyword>
<evidence type="ECO:0000256" key="3">
    <source>
        <dbReference type="ARBA" id="ARBA00009183"/>
    </source>
</evidence>
<dbReference type="EMBL" id="JAEAOA010001436">
    <property type="protein sequence ID" value="KAK3594326.1"/>
    <property type="molecule type" value="Genomic_DNA"/>
</dbReference>
<evidence type="ECO:0000256" key="11">
    <source>
        <dbReference type="ARBA" id="ARBA00023033"/>
    </source>
</evidence>
<keyword evidence="9 20" id="KW-1133">Transmembrane helix</keyword>
<reference evidence="21" key="3">
    <citation type="submission" date="2023-05" db="EMBL/GenBank/DDBJ databases">
        <authorList>
            <person name="Smith C.H."/>
        </authorList>
    </citation>
    <scope>NUCLEOTIDE SEQUENCE</scope>
    <source>
        <strain evidence="21">CHS0354</strain>
        <tissue evidence="21">Mantle</tissue>
    </source>
</reference>
<dbReference type="InterPro" id="IPR050346">
    <property type="entry name" value="FMO-like"/>
</dbReference>
<evidence type="ECO:0000256" key="20">
    <source>
        <dbReference type="SAM" id="Phobius"/>
    </source>
</evidence>
<dbReference type="PANTHER" id="PTHR23023">
    <property type="entry name" value="DIMETHYLANILINE MONOOXYGENASE"/>
    <property type="match status" value="1"/>
</dbReference>
<evidence type="ECO:0000256" key="15">
    <source>
        <dbReference type="ARBA" id="ARBA00048041"/>
    </source>
</evidence>
<reference evidence="21" key="1">
    <citation type="journal article" date="2021" name="Genome Biol. Evol.">
        <title>A High-Quality Reference Genome for a Parasitic Bivalve with Doubly Uniparental Inheritance (Bivalvia: Unionida).</title>
        <authorList>
            <person name="Smith C.H."/>
        </authorList>
    </citation>
    <scope>NUCLEOTIDE SEQUENCE</scope>
    <source>
        <strain evidence="21">CHS0354</strain>
    </source>
</reference>
<proteinExistence type="inferred from homology"/>
<comment type="subcellular location">
    <subcellularLocation>
        <location evidence="2">Endoplasmic reticulum membrane</location>
        <topology evidence="2">Single-pass membrane protein</topology>
    </subcellularLocation>
</comment>
<evidence type="ECO:0000256" key="12">
    <source>
        <dbReference type="ARBA" id="ARBA00023136"/>
    </source>
</evidence>
<dbReference type="GO" id="GO:0005789">
    <property type="term" value="C:endoplasmic reticulum membrane"/>
    <property type="evidence" value="ECO:0007669"/>
    <property type="project" value="UniProtKB-SubCell"/>
</dbReference>